<keyword evidence="1" id="KW-0812">Transmembrane</keyword>
<dbReference type="Proteomes" id="UP000035009">
    <property type="component" value="Unassembled WGS sequence"/>
</dbReference>
<dbReference type="OrthoDB" id="5125307at2"/>
<dbReference type="AlphaFoldDB" id="M3UFZ4"/>
<evidence type="ECO:0008006" key="4">
    <source>
        <dbReference type="Google" id="ProtNLM"/>
    </source>
</evidence>
<accession>M3UFZ4</accession>
<name>M3UFZ4_GORML</name>
<evidence type="ECO:0000256" key="1">
    <source>
        <dbReference type="SAM" id="Phobius"/>
    </source>
</evidence>
<dbReference type="STRING" id="410332.SAMN04488550_3533"/>
<comment type="caution">
    <text evidence="2">The sequence shown here is derived from an EMBL/GenBank/DDBJ whole genome shotgun (WGS) entry which is preliminary data.</text>
</comment>
<protein>
    <recommendedName>
        <fullName evidence="4">DUF5652 domain-containing protein</fullName>
    </recommendedName>
</protein>
<dbReference type="EMBL" id="BAOP01000002">
    <property type="protein sequence ID" value="GAC78140.1"/>
    <property type="molecule type" value="Genomic_DNA"/>
</dbReference>
<evidence type="ECO:0000313" key="3">
    <source>
        <dbReference type="Proteomes" id="UP000035009"/>
    </source>
</evidence>
<keyword evidence="3" id="KW-1185">Reference proteome</keyword>
<evidence type="ECO:0000313" key="2">
    <source>
        <dbReference type="EMBL" id="GAC78140.1"/>
    </source>
</evidence>
<feature type="transmembrane region" description="Helical" evidence="1">
    <location>
        <begin position="47"/>
        <end position="69"/>
    </location>
</feature>
<reference evidence="2 3" key="1">
    <citation type="submission" date="2013-02" db="EMBL/GenBank/DDBJ databases">
        <title>Whole genome shotgun sequence of Gordonia malaquae NBRC 108250.</title>
        <authorList>
            <person name="Yoshida I."/>
            <person name="Hosoyama A."/>
            <person name="Tsuchikane K."/>
            <person name="Ando Y."/>
            <person name="Baba S."/>
            <person name="Ohji S."/>
            <person name="Hamada M."/>
            <person name="Tamura T."/>
            <person name="Yamazoe A."/>
            <person name="Yamazaki S."/>
            <person name="Fujita N."/>
        </authorList>
    </citation>
    <scope>NUCLEOTIDE SEQUENCE [LARGE SCALE GENOMIC DNA]</scope>
    <source>
        <strain evidence="2 3">NBRC 108250</strain>
    </source>
</reference>
<dbReference type="eggNOG" id="ENOG5031XVP">
    <property type="taxonomic scope" value="Bacteria"/>
</dbReference>
<organism evidence="2 3">
    <name type="scientific">Gordonia malaquae NBRC 108250</name>
    <dbReference type="NCBI Taxonomy" id="1223542"/>
    <lineage>
        <taxon>Bacteria</taxon>
        <taxon>Bacillati</taxon>
        <taxon>Actinomycetota</taxon>
        <taxon>Actinomycetes</taxon>
        <taxon>Mycobacteriales</taxon>
        <taxon>Gordoniaceae</taxon>
        <taxon>Gordonia</taxon>
    </lineage>
</organism>
<keyword evidence="1" id="KW-1133">Transmembrane helix</keyword>
<gene>
    <name evidence="2" type="ORF">GM1_002_01180</name>
</gene>
<proteinExistence type="predicted"/>
<keyword evidence="1" id="KW-0472">Membrane</keyword>
<sequence>MAKKKWTDLTTRQKSLIIAGSALDAALRVWAGRDLASRSAAEVNGPKWLWGVGLSAVNSAGVLPVVYLVKGRRARTSVG</sequence>
<dbReference type="RefSeq" id="WP_008375965.1">
    <property type="nucleotide sequence ID" value="NZ_BAOP01000002.1"/>
</dbReference>